<evidence type="ECO:0000313" key="1">
    <source>
        <dbReference type="EMBL" id="TPE60094.1"/>
    </source>
</evidence>
<keyword evidence="1" id="KW-0378">Hydrolase</keyword>
<organism evidence="1 2">
    <name type="scientific">Sandaracinobacter neustonicus</name>
    <dbReference type="NCBI Taxonomy" id="1715348"/>
    <lineage>
        <taxon>Bacteria</taxon>
        <taxon>Pseudomonadati</taxon>
        <taxon>Pseudomonadota</taxon>
        <taxon>Alphaproteobacteria</taxon>
        <taxon>Sphingomonadales</taxon>
        <taxon>Sphingosinicellaceae</taxon>
        <taxon>Sandaracinobacter</taxon>
    </lineage>
</organism>
<comment type="caution">
    <text evidence="1">The sequence shown here is derived from an EMBL/GenBank/DDBJ whole genome shotgun (WGS) entry which is preliminary data.</text>
</comment>
<dbReference type="Gene3D" id="3.40.630.40">
    <property type="entry name" value="Zn-dependent exopeptidases"/>
    <property type="match status" value="1"/>
</dbReference>
<dbReference type="SUPFAM" id="SSF53187">
    <property type="entry name" value="Zn-dependent exopeptidases"/>
    <property type="match status" value="1"/>
</dbReference>
<proteinExistence type="predicted"/>
<gene>
    <name evidence="1" type="ORF">FJQ54_11820</name>
</gene>
<accession>A0A501XIG6</accession>
<evidence type="ECO:0000313" key="2">
    <source>
        <dbReference type="Proteomes" id="UP000319897"/>
    </source>
</evidence>
<dbReference type="InterPro" id="IPR007709">
    <property type="entry name" value="N-FG_amidohydro"/>
</dbReference>
<keyword evidence="2" id="KW-1185">Reference proteome</keyword>
<reference evidence="1 2" key="1">
    <citation type="submission" date="2019-06" db="EMBL/GenBank/DDBJ databases">
        <authorList>
            <person name="Lee I."/>
            <person name="Jang G.I."/>
            <person name="Hwang C.Y."/>
        </authorList>
    </citation>
    <scope>NUCLEOTIDE SEQUENCE [LARGE SCALE GENOMIC DNA]</scope>
    <source>
        <strain evidence="1 2">PAMC 28131</strain>
    </source>
</reference>
<protein>
    <submittedName>
        <fullName evidence="1">N-formylglutamate amidohydrolase</fullName>
    </submittedName>
</protein>
<dbReference type="OrthoDB" id="9802050at2"/>
<name>A0A501XIG6_9SPHN</name>
<dbReference type="EMBL" id="VFSU01000028">
    <property type="protein sequence ID" value="TPE60094.1"/>
    <property type="molecule type" value="Genomic_DNA"/>
</dbReference>
<dbReference type="AlphaFoldDB" id="A0A501XIG6"/>
<sequence>MISPRGSCSTIRTPRECAAAENPSPYEGVGVTAPYRLTGALDGSRPILLASPHSGTHMPADFLAATRLDVRSLRRIEDAHVGALLAPAAATGLPLLEAVHSRAVIDLNRAEDELDPSMFVGQVTPVARITDRVRRGYGLFPRVVAPNQPIHHARLPATTGTERIARLHRPWHAAIEAALARTLARHGHAVLLDVHSMPSLETPNAPALVLGDLHGRSAAPALVDWLHNAFTTHGLKVARNSPYAGGYTTERHGRPLAGVHCVQLEFDRALYMDPALLRPHAGFAPLAAQIAAVLSDLESALPQLGLNQPLPFAAE</sequence>
<dbReference type="Pfam" id="PF05013">
    <property type="entry name" value="FGase"/>
    <property type="match status" value="1"/>
</dbReference>
<dbReference type="GO" id="GO:0016787">
    <property type="term" value="F:hydrolase activity"/>
    <property type="evidence" value="ECO:0007669"/>
    <property type="project" value="UniProtKB-KW"/>
</dbReference>
<dbReference type="Proteomes" id="UP000319897">
    <property type="component" value="Unassembled WGS sequence"/>
</dbReference>